<proteinExistence type="predicted"/>
<sequence>MEYLEEFRMGATDQRPASGRYVLSWTPETVAAEQQLRGKVLMAFENCTTAPANWSAVTQRGSAHASVFVSGTERSR</sequence>
<keyword evidence="2" id="KW-1185">Reference proteome</keyword>
<dbReference type="Proteomes" id="UP000479710">
    <property type="component" value="Unassembled WGS sequence"/>
</dbReference>
<name>A0A6G1EY45_9ORYZ</name>
<evidence type="ECO:0000313" key="1">
    <source>
        <dbReference type="EMBL" id="KAF0929492.1"/>
    </source>
</evidence>
<organism evidence="1 2">
    <name type="scientific">Oryza meyeriana var. granulata</name>
    <dbReference type="NCBI Taxonomy" id="110450"/>
    <lineage>
        <taxon>Eukaryota</taxon>
        <taxon>Viridiplantae</taxon>
        <taxon>Streptophyta</taxon>
        <taxon>Embryophyta</taxon>
        <taxon>Tracheophyta</taxon>
        <taxon>Spermatophyta</taxon>
        <taxon>Magnoliopsida</taxon>
        <taxon>Liliopsida</taxon>
        <taxon>Poales</taxon>
        <taxon>Poaceae</taxon>
        <taxon>BOP clade</taxon>
        <taxon>Oryzoideae</taxon>
        <taxon>Oryzeae</taxon>
        <taxon>Oryzinae</taxon>
        <taxon>Oryza</taxon>
        <taxon>Oryza meyeriana</taxon>
    </lineage>
</organism>
<comment type="caution">
    <text evidence="1">The sequence shown here is derived from an EMBL/GenBank/DDBJ whole genome shotgun (WGS) entry which is preliminary data.</text>
</comment>
<evidence type="ECO:0000313" key="2">
    <source>
        <dbReference type="Proteomes" id="UP000479710"/>
    </source>
</evidence>
<dbReference type="EMBL" id="SPHZ02000002">
    <property type="protein sequence ID" value="KAF0929492.1"/>
    <property type="molecule type" value="Genomic_DNA"/>
</dbReference>
<dbReference type="AlphaFoldDB" id="A0A6G1EY45"/>
<gene>
    <name evidence="1" type="ORF">E2562_021588</name>
</gene>
<protein>
    <submittedName>
        <fullName evidence="1">Uncharacterized protein</fullName>
    </submittedName>
</protein>
<reference evidence="1 2" key="1">
    <citation type="submission" date="2019-11" db="EMBL/GenBank/DDBJ databases">
        <title>Whole genome sequence of Oryza granulata.</title>
        <authorList>
            <person name="Li W."/>
        </authorList>
    </citation>
    <scope>NUCLEOTIDE SEQUENCE [LARGE SCALE GENOMIC DNA]</scope>
    <source>
        <strain evidence="2">cv. Menghai</strain>
        <tissue evidence="1">Leaf</tissue>
    </source>
</reference>
<accession>A0A6G1EY45</accession>